<evidence type="ECO:0000256" key="1">
    <source>
        <dbReference type="ARBA" id="ARBA00022679"/>
    </source>
</evidence>
<evidence type="ECO:0000259" key="2">
    <source>
        <dbReference type="Pfam" id="PF00534"/>
    </source>
</evidence>
<dbReference type="CDD" id="cd03809">
    <property type="entry name" value="GT4_MtfB-like"/>
    <property type="match status" value="1"/>
</dbReference>
<dbReference type="Pfam" id="PF00534">
    <property type="entry name" value="Glycos_transf_1"/>
    <property type="match status" value="1"/>
</dbReference>
<evidence type="ECO:0000313" key="3">
    <source>
        <dbReference type="EMBL" id="MBB6354873.1"/>
    </source>
</evidence>
<dbReference type="SUPFAM" id="SSF53756">
    <property type="entry name" value="UDP-Glycosyltransferase/glycogen phosphorylase"/>
    <property type="match status" value="1"/>
</dbReference>
<gene>
    <name evidence="3" type="ORF">GGR00_002669</name>
</gene>
<dbReference type="AlphaFoldDB" id="A0A7X0F841"/>
<comment type="caution">
    <text evidence="3">The sequence shown here is derived from an EMBL/GenBank/DDBJ whole genome shotgun (WGS) entry which is preliminary data.</text>
</comment>
<dbReference type="Gene3D" id="3.40.50.2000">
    <property type="entry name" value="Glycogen Phosphorylase B"/>
    <property type="match status" value="1"/>
</dbReference>
<dbReference type="Proteomes" id="UP000536262">
    <property type="component" value="Unassembled WGS sequence"/>
</dbReference>
<reference evidence="3 4" key="1">
    <citation type="submission" date="2020-08" db="EMBL/GenBank/DDBJ databases">
        <title>Genomic Encyclopedia of Type Strains, Phase IV (KMG-IV): sequencing the most valuable type-strain genomes for metagenomic binning, comparative biology and taxonomic classification.</title>
        <authorList>
            <person name="Goeker M."/>
        </authorList>
    </citation>
    <scope>NUCLEOTIDE SEQUENCE [LARGE SCALE GENOMIC DNA]</scope>
    <source>
        <strain evidence="3 4">DSM 7051</strain>
    </source>
</reference>
<organism evidence="3 4">
    <name type="scientific">Aminobacter aganoensis</name>
    <dbReference type="NCBI Taxonomy" id="83264"/>
    <lineage>
        <taxon>Bacteria</taxon>
        <taxon>Pseudomonadati</taxon>
        <taxon>Pseudomonadota</taxon>
        <taxon>Alphaproteobacteria</taxon>
        <taxon>Hyphomicrobiales</taxon>
        <taxon>Phyllobacteriaceae</taxon>
        <taxon>Aminobacter</taxon>
    </lineage>
</organism>
<keyword evidence="4" id="KW-1185">Reference proteome</keyword>
<proteinExistence type="predicted"/>
<accession>A0A7X0F841</accession>
<dbReference type="EMBL" id="JACHOU010000005">
    <property type="protein sequence ID" value="MBB6354873.1"/>
    <property type="molecule type" value="Genomic_DNA"/>
</dbReference>
<evidence type="ECO:0000313" key="4">
    <source>
        <dbReference type="Proteomes" id="UP000536262"/>
    </source>
</evidence>
<keyword evidence="1 3" id="KW-0808">Transferase</keyword>
<name>A0A7X0F841_9HYPH</name>
<dbReference type="PANTHER" id="PTHR46401:SF2">
    <property type="entry name" value="GLYCOSYLTRANSFERASE WBBK-RELATED"/>
    <property type="match status" value="1"/>
</dbReference>
<protein>
    <submittedName>
        <fullName evidence="3">Glycosyltransferase involved in cell wall biosynthesis</fullName>
    </submittedName>
</protein>
<dbReference type="RefSeq" id="WP_184699644.1">
    <property type="nucleotide sequence ID" value="NZ_BAABEG010000001.1"/>
</dbReference>
<dbReference type="InterPro" id="IPR001296">
    <property type="entry name" value="Glyco_trans_1"/>
</dbReference>
<dbReference type="GO" id="GO:0016757">
    <property type="term" value="F:glycosyltransferase activity"/>
    <property type="evidence" value="ECO:0007669"/>
    <property type="project" value="InterPro"/>
</dbReference>
<sequence>MSSPVYYDLSELYLLSRGRLKFYGIARVVAEIGYELHLLDKGVIFVVYDETARAFFEVTPHFGKASYNGVVDLGFPEGAVPYRLRGPKPGRSLPNRVFATTFSTFLRAVNRSKLRALQSHLKPIALQDGYLVSAGRPKLLVDMIDCLARTGSRTRFYPLLHDCIPLHDFGDKPDAFQRNFHADNNKVIRHASHIIANSQFTAKDLQAKVEEGLLPPLPGMSVVPLAHECRADGETAKLELPVRPYVLGVGITLGRKNLDVVLAAQKLLLEQGKTPPLMVIAGANRWRTIAGLNSGRNATVAQHVLMIDNPSQADLIRLYQNALATLMPSKLEGWGLPLGESLWLGTPALAAPSSSLPEVGGDLAVYFDPDSPAELAGLLERLATDKDYRLGLQRRIVAARSSLRSWKDVAEDMLAALQTPGGQPIDAAG</sequence>
<dbReference type="PANTHER" id="PTHR46401">
    <property type="entry name" value="GLYCOSYLTRANSFERASE WBBK-RELATED"/>
    <property type="match status" value="1"/>
</dbReference>
<feature type="domain" description="Glycosyl transferase family 1" evidence="2">
    <location>
        <begin position="243"/>
        <end position="389"/>
    </location>
</feature>